<comment type="caution">
    <text evidence="3">The sequence shown here is derived from an EMBL/GenBank/DDBJ whole genome shotgun (WGS) entry which is preliminary data.</text>
</comment>
<organism evidence="3 4">
    <name type="scientific">Cryobacterium psychrophilum</name>
    <dbReference type="NCBI Taxonomy" id="41988"/>
    <lineage>
        <taxon>Bacteria</taxon>
        <taxon>Bacillati</taxon>
        <taxon>Actinomycetota</taxon>
        <taxon>Actinomycetes</taxon>
        <taxon>Micrococcales</taxon>
        <taxon>Microbacteriaceae</taxon>
        <taxon>Cryobacterium</taxon>
    </lineage>
</organism>
<dbReference type="OrthoDB" id="128993at2"/>
<reference evidence="3 4" key="1">
    <citation type="submission" date="2019-03" db="EMBL/GenBank/DDBJ databases">
        <title>Genomics of glacier-inhabiting Cryobacterium strains.</title>
        <authorList>
            <person name="Liu Q."/>
            <person name="Xin Y.-H."/>
        </authorList>
    </citation>
    <scope>NUCLEOTIDE SEQUENCE [LARGE SCALE GENOMIC DNA]</scope>
    <source>
        <strain evidence="3 4">CGMCC 1.4292</strain>
    </source>
</reference>
<comment type="similarity">
    <text evidence="1">Belongs to the site-specific recombinase resolvase family.</text>
</comment>
<accession>A0A4Y8KY45</accession>
<proteinExistence type="inferred from homology"/>
<dbReference type="GO" id="GO:0000150">
    <property type="term" value="F:DNA strand exchange activity"/>
    <property type="evidence" value="ECO:0007669"/>
    <property type="project" value="InterPro"/>
</dbReference>
<evidence type="ECO:0000313" key="3">
    <source>
        <dbReference type="EMBL" id="TFD82157.1"/>
    </source>
</evidence>
<dbReference type="Gene3D" id="1.10.10.60">
    <property type="entry name" value="Homeodomain-like"/>
    <property type="match status" value="1"/>
</dbReference>
<evidence type="ECO:0000256" key="1">
    <source>
        <dbReference type="ARBA" id="ARBA00009913"/>
    </source>
</evidence>
<dbReference type="Pfam" id="PF00239">
    <property type="entry name" value="Resolvase"/>
    <property type="match status" value="1"/>
</dbReference>
<dbReference type="Proteomes" id="UP000298218">
    <property type="component" value="Unassembled WGS sequence"/>
</dbReference>
<evidence type="ECO:0000259" key="2">
    <source>
        <dbReference type="PROSITE" id="PS51736"/>
    </source>
</evidence>
<dbReference type="PROSITE" id="PS51736">
    <property type="entry name" value="RECOMBINASES_3"/>
    <property type="match status" value="1"/>
</dbReference>
<evidence type="ECO:0000313" key="4">
    <source>
        <dbReference type="Proteomes" id="UP000298218"/>
    </source>
</evidence>
<dbReference type="SUPFAM" id="SSF53041">
    <property type="entry name" value="Resolvase-like"/>
    <property type="match status" value="1"/>
</dbReference>
<dbReference type="InterPro" id="IPR006119">
    <property type="entry name" value="Resolv_N"/>
</dbReference>
<dbReference type="EMBL" id="SOHQ01000002">
    <property type="protein sequence ID" value="TFD82157.1"/>
    <property type="molecule type" value="Genomic_DNA"/>
</dbReference>
<gene>
    <name evidence="3" type="ORF">E3T53_01065</name>
</gene>
<dbReference type="SUPFAM" id="SSF46689">
    <property type="entry name" value="Homeodomain-like"/>
    <property type="match status" value="1"/>
</dbReference>
<dbReference type="InterPro" id="IPR036162">
    <property type="entry name" value="Resolvase-like_N_sf"/>
</dbReference>
<dbReference type="GO" id="GO:0003677">
    <property type="term" value="F:DNA binding"/>
    <property type="evidence" value="ECO:0007669"/>
    <property type="project" value="InterPro"/>
</dbReference>
<dbReference type="InterPro" id="IPR009057">
    <property type="entry name" value="Homeodomain-like_sf"/>
</dbReference>
<keyword evidence="4" id="KW-1185">Reference proteome</keyword>
<protein>
    <recommendedName>
        <fullName evidence="2">Resolvase/invertase-type recombinase catalytic domain-containing protein</fullName>
    </recommendedName>
</protein>
<dbReference type="AlphaFoldDB" id="A0A4Y8KY45"/>
<feature type="domain" description="Resolvase/invertase-type recombinase catalytic" evidence="2">
    <location>
        <begin position="1"/>
        <end position="41"/>
    </location>
</feature>
<sequence length="92" mass="10148">MEMTTAAGRIFFHVMAALALMERALTVERTRAGLEAARKRVMTNRKITDARQLLAQGISAADIPHNVGGSIPTLYRWIPASDRETGKPENRA</sequence>
<name>A0A4Y8KY45_9MICO</name>